<dbReference type="AlphaFoldDB" id="A0A1Z4BPX3"/>
<dbReference type="KEGG" id="capn:CBG49_09860"/>
<gene>
    <name evidence="1" type="ORF">CBG49_09860</name>
</gene>
<evidence type="ECO:0000313" key="2">
    <source>
        <dbReference type="Proteomes" id="UP000197007"/>
    </source>
</evidence>
<dbReference type="Proteomes" id="UP000197007">
    <property type="component" value="Chromosome"/>
</dbReference>
<name>A0A1Z4BPX3_9FLAO</name>
<proteinExistence type="predicted"/>
<sequence>MVVVETKLSQNTGLTTGQTLAQQQAGKGSLFYKPTNAKKTDINDILLPKEIKQGTGIKLKDFYRLYGDGNKTFKGITK</sequence>
<protein>
    <submittedName>
        <fullName evidence="1">Peptidase</fullName>
    </submittedName>
</protein>
<accession>A0A1Z4BPX3</accession>
<dbReference type="EMBL" id="CP022022">
    <property type="protein sequence ID" value="ASF43356.1"/>
    <property type="molecule type" value="Genomic_DNA"/>
</dbReference>
<evidence type="ECO:0000313" key="1">
    <source>
        <dbReference type="EMBL" id="ASF43356.1"/>
    </source>
</evidence>
<reference evidence="2" key="1">
    <citation type="submission" date="2017-06" db="EMBL/GenBank/DDBJ databases">
        <title>Complete genome sequence of Capnocytophaga sp. KCOM 1579 (=ChDC OS43) isolated from a human refractory periapical abscess lesion.</title>
        <authorList>
            <person name="Kook J.-K."/>
            <person name="Park S.-N."/>
            <person name="Lim Y.K."/>
            <person name="Roh H."/>
        </authorList>
    </citation>
    <scope>NUCLEOTIDE SEQUENCE [LARGE SCALE GENOMIC DNA]</scope>
    <source>
        <strain evidence="2">ChDC OS43</strain>
    </source>
</reference>
<keyword evidence="2" id="KW-1185">Reference proteome</keyword>
<dbReference type="RefSeq" id="WP_088594361.1">
    <property type="nucleotide sequence ID" value="NZ_CP022022.1"/>
</dbReference>
<organism evidence="1 2">
    <name type="scientific">Capnocytophaga endodontalis</name>
    <dbReference type="NCBI Taxonomy" id="2708117"/>
    <lineage>
        <taxon>Bacteria</taxon>
        <taxon>Pseudomonadati</taxon>
        <taxon>Bacteroidota</taxon>
        <taxon>Flavobacteriia</taxon>
        <taxon>Flavobacteriales</taxon>
        <taxon>Flavobacteriaceae</taxon>
        <taxon>Capnocytophaga</taxon>
    </lineage>
</organism>